<sequence length="151" mass="16970">MELEQIITLMDAMAKNGITGFSWEDEKNGIRISIKRKQEAFPKGADRHPPKLEMMEQQERNIRKEASHREEPQETPSGRIRVPANYSGTVHWEEGIQEGITLSKDKIMGHMILPNGVRINLVAGENGVLGHLLVKGGGEVEKGETLYELSR</sequence>
<dbReference type="AlphaFoldDB" id="A0A9D1D059"/>
<name>A0A9D1D059_9FIRM</name>
<comment type="caution">
    <text evidence="2">The sequence shown here is derived from an EMBL/GenBank/DDBJ whole genome shotgun (WGS) entry which is preliminary data.</text>
</comment>
<protein>
    <submittedName>
        <fullName evidence="2">Uncharacterized protein</fullName>
    </submittedName>
</protein>
<proteinExistence type="predicted"/>
<evidence type="ECO:0000313" key="2">
    <source>
        <dbReference type="EMBL" id="HIQ95253.1"/>
    </source>
</evidence>
<dbReference type="EMBL" id="DVFT01000023">
    <property type="protein sequence ID" value="HIQ95253.1"/>
    <property type="molecule type" value="Genomic_DNA"/>
</dbReference>
<dbReference type="Proteomes" id="UP000886886">
    <property type="component" value="Unassembled WGS sequence"/>
</dbReference>
<organism evidence="2 3">
    <name type="scientific">Candidatus Limivivens merdigallinarum</name>
    <dbReference type="NCBI Taxonomy" id="2840859"/>
    <lineage>
        <taxon>Bacteria</taxon>
        <taxon>Bacillati</taxon>
        <taxon>Bacillota</taxon>
        <taxon>Clostridia</taxon>
        <taxon>Lachnospirales</taxon>
        <taxon>Lachnospiraceae</taxon>
        <taxon>Lachnospiraceae incertae sedis</taxon>
        <taxon>Candidatus Limivivens</taxon>
    </lineage>
</organism>
<feature type="compositionally biased region" description="Basic and acidic residues" evidence="1">
    <location>
        <begin position="38"/>
        <end position="72"/>
    </location>
</feature>
<evidence type="ECO:0000256" key="1">
    <source>
        <dbReference type="SAM" id="MobiDB-lite"/>
    </source>
</evidence>
<reference evidence="2" key="1">
    <citation type="submission" date="2020-10" db="EMBL/GenBank/DDBJ databases">
        <authorList>
            <person name="Gilroy R."/>
        </authorList>
    </citation>
    <scope>NUCLEOTIDE SEQUENCE</scope>
    <source>
        <strain evidence="2">ChiSjej3B21-11622</strain>
    </source>
</reference>
<accession>A0A9D1D059</accession>
<gene>
    <name evidence="2" type="ORF">IAB26_01695</name>
</gene>
<reference evidence="2" key="2">
    <citation type="journal article" date="2021" name="PeerJ">
        <title>Extensive microbial diversity within the chicken gut microbiome revealed by metagenomics and culture.</title>
        <authorList>
            <person name="Gilroy R."/>
            <person name="Ravi A."/>
            <person name="Getino M."/>
            <person name="Pursley I."/>
            <person name="Horton D.L."/>
            <person name="Alikhan N.F."/>
            <person name="Baker D."/>
            <person name="Gharbi K."/>
            <person name="Hall N."/>
            <person name="Watson M."/>
            <person name="Adriaenssens E.M."/>
            <person name="Foster-Nyarko E."/>
            <person name="Jarju S."/>
            <person name="Secka A."/>
            <person name="Antonio M."/>
            <person name="Oren A."/>
            <person name="Chaudhuri R.R."/>
            <person name="La Ragione R."/>
            <person name="Hildebrand F."/>
            <person name="Pallen M.J."/>
        </authorList>
    </citation>
    <scope>NUCLEOTIDE SEQUENCE</scope>
    <source>
        <strain evidence="2">ChiSjej3B21-11622</strain>
    </source>
</reference>
<evidence type="ECO:0000313" key="3">
    <source>
        <dbReference type="Proteomes" id="UP000886886"/>
    </source>
</evidence>
<feature type="region of interest" description="Disordered" evidence="1">
    <location>
        <begin position="38"/>
        <end position="81"/>
    </location>
</feature>